<dbReference type="Proteomes" id="UP000198781">
    <property type="component" value="Unassembled WGS sequence"/>
</dbReference>
<accession>A0A1G6YWE8</accession>
<organism evidence="2 3">
    <name type="scientific">Paracidovorax valerianellae</name>
    <dbReference type="NCBI Taxonomy" id="187868"/>
    <lineage>
        <taxon>Bacteria</taxon>
        <taxon>Pseudomonadati</taxon>
        <taxon>Pseudomonadota</taxon>
        <taxon>Betaproteobacteria</taxon>
        <taxon>Burkholderiales</taxon>
        <taxon>Comamonadaceae</taxon>
        <taxon>Paracidovorax</taxon>
    </lineage>
</organism>
<dbReference type="EMBL" id="FMZC01000010">
    <property type="protein sequence ID" value="SDD94668.1"/>
    <property type="molecule type" value="Genomic_DNA"/>
</dbReference>
<sequence length="353" mass="38766">MNDSTVACGSKDLADAITDAQGLLRYASIKGIEVPAELTGKIVEAQALLGKSTEDSQTFDSQKQFWVSLSALSALTRPATIDSVRHAAATSPRVWIQRYADLWTRLTGGEKIEVRHTSSSENAVGKARRTAVMGLLFVVALQAYYEVGQNTAAKYAQEQKTVIAEQERENELNKRRDEVGDGKGAEVELQKINQELAKSIRIQDEATEQTRTRLHWMSAMLFWSKGLQAVDDTPPSETEKAQYILGILDGWLTLLRNFLLPIAWGFLGAALYVSRALADDIRAMAYASERAVLHGSRYYMGMVAGFVAAKFFPTSVGVELGEVAPFAVALLVGYSVEVLFSMLDRLIAAFSTK</sequence>
<name>A0A1G6YWE8_9BURK</name>
<keyword evidence="1" id="KW-0472">Membrane</keyword>
<evidence type="ECO:0000313" key="2">
    <source>
        <dbReference type="EMBL" id="SDD94668.1"/>
    </source>
</evidence>
<dbReference type="AlphaFoldDB" id="A0A1G6YWE8"/>
<feature type="transmembrane region" description="Helical" evidence="1">
    <location>
        <begin position="324"/>
        <end position="343"/>
    </location>
</feature>
<feature type="transmembrane region" description="Helical" evidence="1">
    <location>
        <begin position="298"/>
        <end position="318"/>
    </location>
</feature>
<gene>
    <name evidence="2" type="ORF">SAMN05192589_110180</name>
</gene>
<feature type="transmembrane region" description="Helical" evidence="1">
    <location>
        <begin position="258"/>
        <end position="278"/>
    </location>
</feature>
<keyword evidence="1" id="KW-1133">Transmembrane helix</keyword>
<evidence type="ECO:0000256" key="1">
    <source>
        <dbReference type="SAM" id="Phobius"/>
    </source>
</evidence>
<protein>
    <submittedName>
        <fullName evidence="2">Uncharacterized protein</fullName>
    </submittedName>
</protein>
<reference evidence="2 3" key="1">
    <citation type="submission" date="2016-10" db="EMBL/GenBank/DDBJ databases">
        <authorList>
            <person name="de Groot N.N."/>
        </authorList>
    </citation>
    <scope>NUCLEOTIDE SEQUENCE [LARGE SCALE GENOMIC DNA]</scope>
    <source>
        <strain evidence="2 3">DSM 16619</strain>
    </source>
</reference>
<evidence type="ECO:0000313" key="3">
    <source>
        <dbReference type="Proteomes" id="UP000198781"/>
    </source>
</evidence>
<keyword evidence="1" id="KW-0812">Transmembrane</keyword>
<dbReference type="STRING" id="187868.SAMN05192589_110180"/>
<keyword evidence="3" id="KW-1185">Reference proteome</keyword>
<proteinExistence type="predicted"/>